<feature type="region of interest" description="Disordered" evidence="1">
    <location>
        <begin position="1"/>
        <end position="38"/>
    </location>
</feature>
<keyword evidence="2" id="KW-0812">Transmembrane</keyword>
<evidence type="ECO:0000256" key="1">
    <source>
        <dbReference type="SAM" id="MobiDB-lite"/>
    </source>
</evidence>
<dbReference type="EMBL" id="PJEX01000025">
    <property type="protein sequence ID" value="TKW58442.1"/>
    <property type="molecule type" value="Genomic_DNA"/>
</dbReference>
<feature type="compositionally biased region" description="Polar residues" evidence="1">
    <location>
        <begin position="1"/>
        <end position="14"/>
    </location>
</feature>
<gene>
    <name evidence="3" type="ORF">CTA1_9122</name>
</gene>
<dbReference type="OrthoDB" id="5342924at2759"/>
<evidence type="ECO:0000256" key="2">
    <source>
        <dbReference type="SAM" id="Phobius"/>
    </source>
</evidence>
<keyword evidence="4" id="KW-1185">Reference proteome</keyword>
<keyword evidence="2" id="KW-0472">Membrane</keyword>
<feature type="transmembrane region" description="Helical" evidence="2">
    <location>
        <begin position="196"/>
        <end position="219"/>
    </location>
</feature>
<keyword evidence="2" id="KW-1133">Transmembrane helix</keyword>
<evidence type="ECO:0000313" key="4">
    <source>
        <dbReference type="Proteomes" id="UP000310108"/>
    </source>
</evidence>
<reference evidence="3 4" key="1">
    <citation type="journal article" date="2019" name="PLoS ONE">
        <title>Comparative genome analysis indicates high evolutionary potential of pathogenicity genes in Colletotrichum tanaceti.</title>
        <authorList>
            <person name="Lelwala R.V."/>
            <person name="Korhonen P.K."/>
            <person name="Young N.D."/>
            <person name="Scott J.B."/>
            <person name="Ades P.A."/>
            <person name="Gasser R.B."/>
            <person name="Taylor P.W.J."/>
        </authorList>
    </citation>
    <scope>NUCLEOTIDE SEQUENCE [LARGE SCALE GENOMIC DNA]</scope>
    <source>
        <strain evidence="3">BRIP57314</strain>
    </source>
</reference>
<sequence length="528" mass="57649">MSDASTNITNPRTSSAERKQAEGPSEKTEPLRSQNASSSVPRMQYLRLLLRSVGLGIACRIHGSEPRKALFHKSRRAVLAGSAVHILPAAVSACLLTYNIRGYFIGRELEGANSQDDLKLGALQISAKLQELLITASLGSIILNVIRRHLVFKDGVPLGLLGSDKAFAQVGLFWSVEFWGGVRSFRNQKWGQNTLLVGLLVMSGGLTLLAGPATAVLMIPRMMDLPTGGSIFWLNGSESQLRPAVLDADLLLDHDCSADQARLHDFACPSAGFLPLYYHYSRRFNFVENLYKLQLQDSTLTKNMFVSGAYAEHGDTWAYTTHAPSAVLETAAVSFYRDALLSLRVTRPGVAPYPANWVLAQTWKWYLKTQVPVVRVACIGHDPLRLVDEITLENMRFPKLDTYSLYEEKKKPAASVTIDVRDAVMTYFSANGLTAANTSTALLEQQVPNSLVIPIESLAGSASSLALFVLRNTTSFDGSSRGLAASTCTVDARWAKGYSVIESKGGGLVDQVLSYDFYGSQSRSIVDT</sequence>
<accession>A0A4U6XRI9</accession>
<comment type="caution">
    <text evidence="3">The sequence shown here is derived from an EMBL/GenBank/DDBJ whole genome shotgun (WGS) entry which is preliminary data.</text>
</comment>
<protein>
    <submittedName>
        <fullName evidence="3">Uncharacterized protein</fullName>
    </submittedName>
</protein>
<dbReference type="Proteomes" id="UP000310108">
    <property type="component" value="Unassembled WGS sequence"/>
</dbReference>
<feature type="compositionally biased region" description="Basic and acidic residues" evidence="1">
    <location>
        <begin position="15"/>
        <end position="30"/>
    </location>
</feature>
<organism evidence="3 4">
    <name type="scientific">Colletotrichum tanaceti</name>
    <dbReference type="NCBI Taxonomy" id="1306861"/>
    <lineage>
        <taxon>Eukaryota</taxon>
        <taxon>Fungi</taxon>
        <taxon>Dikarya</taxon>
        <taxon>Ascomycota</taxon>
        <taxon>Pezizomycotina</taxon>
        <taxon>Sordariomycetes</taxon>
        <taxon>Hypocreomycetidae</taxon>
        <taxon>Glomerellales</taxon>
        <taxon>Glomerellaceae</taxon>
        <taxon>Colletotrichum</taxon>
        <taxon>Colletotrichum destructivum species complex</taxon>
    </lineage>
</organism>
<evidence type="ECO:0000313" key="3">
    <source>
        <dbReference type="EMBL" id="TKW58442.1"/>
    </source>
</evidence>
<dbReference type="AlphaFoldDB" id="A0A4U6XRI9"/>
<proteinExistence type="predicted"/>
<name>A0A4U6XRI9_9PEZI</name>